<evidence type="ECO:0000256" key="1">
    <source>
        <dbReference type="SAM" id="Phobius"/>
    </source>
</evidence>
<keyword evidence="1" id="KW-0472">Membrane</keyword>
<dbReference type="Proteomes" id="UP000257067">
    <property type="component" value="Unassembled WGS sequence"/>
</dbReference>
<evidence type="ECO:0000313" key="3">
    <source>
        <dbReference type="Proteomes" id="UP000257067"/>
    </source>
</evidence>
<name>A0A3D8INK2_9HELI</name>
<organism evidence="2 3">
    <name type="scientific">Helicobacter cholecystus</name>
    <dbReference type="NCBI Taxonomy" id="45498"/>
    <lineage>
        <taxon>Bacteria</taxon>
        <taxon>Pseudomonadati</taxon>
        <taxon>Campylobacterota</taxon>
        <taxon>Epsilonproteobacteria</taxon>
        <taxon>Campylobacterales</taxon>
        <taxon>Helicobacteraceae</taxon>
        <taxon>Helicobacter</taxon>
    </lineage>
</organism>
<keyword evidence="1" id="KW-0812">Transmembrane</keyword>
<dbReference type="EMBL" id="NXLU01000025">
    <property type="protein sequence ID" value="RDU66829.1"/>
    <property type="molecule type" value="Genomic_DNA"/>
</dbReference>
<comment type="caution">
    <text evidence="2">The sequence shown here is derived from an EMBL/GenBank/DDBJ whole genome shotgun (WGS) entry which is preliminary data.</text>
</comment>
<feature type="transmembrane region" description="Helical" evidence="1">
    <location>
        <begin position="6"/>
        <end position="25"/>
    </location>
</feature>
<sequence length="218" mass="25723">MELSALITFNNLTYPLFPCFLYFYNLIHDKTNRIKNFLIRIMLLGSATLFSYKAYENNGIGLLVLSIPLLLLMALCLIKKYPLNNRYTKHMLWIYLFLFIGIILSYAQTIHIIEKRVIGYVLLLPLILIVGLTFYSSINYLIRLKSYLNKHDGLCLFWCFNWMMIIAVDFFKPLLEMGNLMVYYISAFSNSILGIVIFLYHSFYFIRLIFFKSSTLEK</sequence>
<proteinExistence type="predicted"/>
<evidence type="ECO:0000313" key="2">
    <source>
        <dbReference type="EMBL" id="RDU66829.1"/>
    </source>
</evidence>
<feature type="transmembrane region" description="Helical" evidence="1">
    <location>
        <begin position="181"/>
        <end position="206"/>
    </location>
</feature>
<protein>
    <submittedName>
        <fullName evidence="2">Uncharacterized protein</fullName>
    </submittedName>
</protein>
<feature type="transmembrane region" description="Helical" evidence="1">
    <location>
        <begin position="117"/>
        <end position="142"/>
    </location>
</feature>
<reference evidence="2 3" key="1">
    <citation type="submission" date="2018-04" db="EMBL/GenBank/DDBJ databases">
        <title>Novel Campyloabacter and Helicobacter Species and Strains.</title>
        <authorList>
            <person name="Mannion A.J."/>
            <person name="Shen Z."/>
            <person name="Fox J.G."/>
        </authorList>
    </citation>
    <scope>NUCLEOTIDE SEQUENCE [LARGE SCALE GENOMIC DNA]</scope>
    <source>
        <strain evidence="2 3">ATCC 700242</strain>
    </source>
</reference>
<accession>A0A3D8INK2</accession>
<feature type="transmembrane region" description="Helical" evidence="1">
    <location>
        <begin position="90"/>
        <end position="111"/>
    </location>
</feature>
<dbReference type="AlphaFoldDB" id="A0A3D8INK2"/>
<feature type="transmembrane region" description="Helical" evidence="1">
    <location>
        <begin position="154"/>
        <end position="175"/>
    </location>
</feature>
<feature type="transmembrane region" description="Helical" evidence="1">
    <location>
        <begin position="37"/>
        <end position="54"/>
    </location>
</feature>
<feature type="transmembrane region" description="Helical" evidence="1">
    <location>
        <begin position="60"/>
        <end position="78"/>
    </location>
</feature>
<gene>
    <name evidence="2" type="ORF">CQA62_06755</name>
</gene>
<keyword evidence="1" id="KW-1133">Transmembrane helix</keyword>
<keyword evidence="3" id="KW-1185">Reference proteome</keyword>